<dbReference type="PANTHER" id="PTHR47539">
    <property type="entry name" value="PENTATRICOPEPTIDE REPEAT-CONTAINING PROTEIN OTP51, CHLOROPLASTIC"/>
    <property type="match status" value="1"/>
</dbReference>
<keyword evidence="1" id="KW-0472">Membrane</keyword>
<dbReference type="AlphaFoldDB" id="I7J3Z8"/>
<dbReference type="GO" id="GO:0004519">
    <property type="term" value="F:endonuclease activity"/>
    <property type="evidence" value="ECO:0007669"/>
    <property type="project" value="UniProtKB-KW"/>
</dbReference>
<dbReference type="PANTHER" id="PTHR47539:SF1">
    <property type="entry name" value="PENTATRICOPEPTIDE REPEAT-CONTAINING PROTEIN OTP51, CHLOROPLASTIC"/>
    <property type="match status" value="1"/>
</dbReference>
<evidence type="ECO:0000256" key="1">
    <source>
        <dbReference type="SAM" id="Phobius"/>
    </source>
</evidence>
<dbReference type="InterPro" id="IPR004860">
    <property type="entry name" value="LAGLIDADG_dom"/>
</dbReference>
<keyword evidence="3" id="KW-0540">Nuclease</keyword>
<organism evidence="3">
    <name type="scientific">Claviceps purpurea</name>
    <name type="common">Ergot fungus</name>
    <name type="synonym">Sphacelia segetum</name>
    <dbReference type="NCBI Taxonomy" id="5111"/>
    <lineage>
        <taxon>Eukaryota</taxon>
        <taxon>Fungi</taxon>
        <taxon>Dikarya</taxon>
        <taxon>Ascomycota</taxon>
        <taxon>Pezizomycotina</taxon>
        <taxon>Sordariomycetes</taxon>
        <taxon>Hypocreomycetidae</taxon>
        <taxon>Hypocreales</taxon>
        <taxon>Clavicipitaceae</taxon>
        <taxon>Claviceps</taxon>
    </lineage>
</organism>
<evidence type="ECO:0000259" key="2">
    <source>
        <dbReference type="Pfam" id="PF03161"/>
    </source>
</evidence>
<accession>I7J3Z8</accession>
<keyword evidence="3" id="KW-0378">Hydrolase</keyword>
<name>I7J3Z8_CLAPU</name>
<reference evidence="3" key="1">
    <citation type="journal article" date="2011" name="Science">
        <title>Chemical engineering by plant symbionts: A 12 genome comparison reveals dynamic alkaloid loci.</title>
        <authorList>
            <person name="Schardl C.L."/>
            <person name="Hesse U."/>
            <person name="Young C.A."/>
            <person name="Jaromczyk J.W."/>
            <person name="Farman M.L."/>
            <person name="Tudzynski P."/>
            <person name="Amyotte S.G."/>
            <person name="An Z."/>
            <person name="Andreeva K."/>
            <person name="Arnaoudova E.G."/>
            <person name="Bullock C.T."/>
            <person name="Calie P."/>
            <person name="Charlton N."/>
            <person name="Fleetwood D.J."/>
            <person name="Florea S."/>
            <person name="Guldener U."/>
            <person name="Harris D.R."/>
            <person name="Haws D.C."/>
            <person name="Jaromczyk J."/>
            <person name="Johnson R.D."/>
            <person name="Khan A.K."/>
            <person name="Liu J."/>
            <person name="Liu M."/>
            <person name="Mace W."/>
            <person name="Machado C."/>
            <person name="Moore N."/>
            <person name="Nagabhyru P."/>
            <person name="Oeser B."/>
            <person name="Pan J."/>
            <person name="Panaccione D.G."/>
            <person name="Schmid J."/>
            <person name="Schweri K.K."/>
            <person name="Scott B."/>
            <person name="Sugawara K."/>
            <person name="Takach J."/>
            <person name="Voisey C.R."/>
            <person name="Webb J.S."/>
            <person name="Wilson E.V."/>
            <person name="Wiseman J."/>
            <person name="Zeng Z."/>
            <person name="Cox M."/>
            <person name="Dinkins R.D."/>
            <person name="Glenn A.E."/>
            <person name="Gordon A."/>
            <person name="Hollin W."/>
            <person name="Leistner E."/>
            <person name="Leuchtmann A."/>
            <person name="Li C."/>
            <person name="Liu J."/>
            <person name="O'Sullivan D."/>
            <person name="Steiner U."/>
            <person name="Tanaka E."/>
            <person name="Yoshida R."/>
        </authorList>
    </citation>
    <scope>NUCLEOTIDE SEQUENCE</scope>
</reference>
<keyword evidence="1" id="KW-1133">Transmembrane helix</keyword>
<feature type="transmembrane region" description="Helical" evidence="1">
    <location>
        <begin position="20"/>
        <end position="40"/>
    </location>
</feature>
<sequence>MVKRLIIRKNEMRQLVPQMYGICLNQFILFIRSISVVVPLKVSMLIHKIGPHNTDIISIIFGSLLGEGKAEKGKPGSGTKISFYQEGATPKVKYILFLHKFLSDKGYCNSKMPVVTRRLGDKGRILKVVRFSTWTYNSFNWIYDMWYENKIKRVPKCIGQYLTPLVLAIWIMNKGSKVGTGLKITMNTITYKDCLLLVKALKENYNLNTSVQLAGAKDQYVIYICKESMVDVRKIVQPYIIPEMKYKII</sequence>
<dbReference type="Pfam" id="PF03161">
    <property type="entry name" value="LAGLIDADG_2"/>
    <property type="match status" value="1"/>
</dbReference>
<reference evidence="3" key="2">
    <citation type="submission" date="2011-10" db="EMBL/GenBank/DDBJ databases">
        <authorList>
            <person name="MIPS"/>
        </authorList>
    </citation>
    <scope>NUCLEOTIDE SEQUENCE</scope>
</reference>
<keyword evidence="3" id="KW-0255">Endonuclease</keyword>
<keyword evidence="3" id="KW-0496">Mitochondrion</keyword>
<feature type="domain" description="Homing endonuclease LAGLIDADG" evidence="2">
    <location>
        <begin position="58"/>
        <end position="229"/>
    </location>
</feature>
<dbReference type="EMBL" id="FO082257">
    <property type="protein sequence ID" value="CCE35440.1"/>
    <property type="molecule type" value="Genomic_DNA"/>
</dbReference>
<dbReference type="InterPro" id="IPR052500">
    <property type="entry name" value="Chloro/Mito_RNA_Process"/>
</dbReference>
<dbReference type="Gene3D" id="3.10.28.10">
    <property type="entry name" value="Homing endonucleases"/>
    <property type="match status" value="2"/>
</dbReference>
<dbReference type="GO" id="GO:0000373">
    <property type="term" value="P:Group II intron splicing"/>
    <property type="evidence" value="ECO:0007669"/>
    <property type="project" value="TreeGrafter"/>
</dbReference>
<dbReference type="SUPFAM" id="SSF55608">
    <property type="entry name" value="Homing endonucleases"/>
    <property type="match status" value="1"/>
</dbReference>
<proteinExistence type="predicted"/>
<gene>
    <name evidence="3" type="ORF">cpurp_mito_LAG2</name>
</gene>
<dbReference type="GO" id="GO:0045292">
    <property type="term" value="P:mRNA cis splicing, via spliceosome"/>
    <property type="evidence" value="ECO:0007669"/>
    <property type="project" value="TreeGrafter"/>
</dbReference>
<protein>
    <submittedName>
        <fullName evidence="3">Probable intron-encoded endonuclease LAGLIDADG</fullName>
    </submittedName>
</protein>
<keyword evidence="1" id="KW-0812">Transmembrane</keyword>
<evidence type="ECO:0000313" key="3">
    <source>
        <dbReference type="EMBL" id="CCE35440.1"/>
    </source>
</evidence>
<dbReference type="InterPro" id="IPR027434">
    <property type="entry name" value="Homing_endonucl"/>
</dbReference>
<geneLocation type="mitochondrion" evidence="3"/>